<dbReference type="Proteomes" id="UP000765509">
    <property type="component" value="Unassembled WGS sequence"/>
</dbReference>
<evidence type="ECO:0000313" key="1">
    <source>
        <dbReference type="EMBL" id="MBW0538270.1"/>
    </source>
</evidence>
<organism evidence="1 2">
    <name type="scientific">Austropuccinia psidii MF-1</name>
    <dbReference type="NCBI Taxonomy" id="1389203"/>
    <lineage>
        <taxon>Eukaryota</taxon>
        <taxon>Fungi</taxon>
        <taxon>Dikarya</taxon>
        <taxon>Basidiomycota</taxon>
        <taxon>Pucciniomycotina</taxon>
        <taxon>Pucciniomycetes</taxon>
        <taxon>Pucciniales</taxon>
        <taxon>Sphaerophragmiaceae</taxon>
        <taxon>Austropuccinia</taxon>
    </lineage>
</organism>
<keyword evidence="2" id="KW-1185">Reference proteome</keyword>
<proteinExistence type="predicted"/>
<feature type="non-terminal residue" evidence="1">
    <location>
        <position position="88"/>
    </location>
</feature>
<name>A0A9Q3IGI2_9BASI</name>
<evidence type="ECO:0000313" key="2">
    <source>
        <dbReference type="Proteomes" id="UP000765509"/>
    </source>
</evidence>
<protein>
    <submittedName>
        <fullName evidence="1">Uncharacterized protein</fullName>
    </submittedName>
</protein>
<dbReference type="EMBL" id="AVOT02042829">
    <property type="protein sequence ID" value="MBW0538270.1"/>
    <property type="molecule type" value="Genomic_DNA"/>
</dbReference>
<comment type="caution">
    <text evidence="1">The sequence shown here is derived from an EMBL/GenBank/DDBJ whole genome shotgun (WGS) entry which is preliminary data.</text>
</comment>
<reference evidence="1" key="1">
    <citation type="submission" date="2021-03" db="EMBL/GenBank/DDBJ databases">
        <title>Draft genome sequence of rust myrtle Austropuccinia psidii MF-1, a brazilian biotype.</title>
        <authorList>
            <person name="Quecine M.C."/>
            <person name="Pachon D.M.R."/>
            <person name="Bonatelli M.L."/>
            <person name="Correr F.H."/>
            <person name="Franceschini L.M."/>
            <person name="Leite T.F."/>
            <person name="Margarido G.R.A."/>
            <person name="Almeida C.A."/>
            <person name="Ferrarezi J.A."/>
            <person name="Labate C.A."/>
        </authorList>
    </citation>
    <scope>NUCLEOTIDE SEQUENCE</scope>
    <source>
        <strain evidence="1">MF-1</strain>
    </source>
</reference>
<dbReference type="AlphaFoldDB" id="A0A9Q3IGI2"/>
<gene>
    <name evidence="1" type="ORF">O181_077985</name>
</gene>
<accession>A0A9Q3IGI2</accession>
<sequence length="88" mass="10347">MNTTNRHKLRWQRAIQLYRGNMTIIFKKGKRNKNCDGLNRFQLENVKRDPAYDPEVAVKTPIHLMEIDRRKSLRFCGRAQGSGTQDTN</sequence>